<dbReference type="Proteomes" id="UP000028839">
    <property type="component" value="Unassembled WGS sequence"/>
</dbReference>
<sequence>MGKRDSSKITRNIIAHEKGTPGPGGNRGDRLIKESIHDPYKTRKKLPEPTFCPVCRAVFERGRWSWAELPADANQKLCPACQRMRDRVPAGFLTLSGEFFQEHREEIINLIRNKEESEKAQHPLKRIMDIEEKGKEMVVTFTEIHLPRGIGEALSRAYEGNLDYQYTDGNSILRVRWHR</sequence>
<name>A0A0E2Z1H4_9GAMM</name>
<gene>
    <name evidence="2" type="ORF">IB75_09425</name>
</gene>
<dbReference type="OrthoDB" id="9785278at2"/>
<dbReference type="InterPro" id="IPR047706">
    <property type="entry name" value="BCAM0308-like"/>
</dbReference>
<dbReference type="EMBL" id="JPGN01000055">
    <property type="protein sequence ID" value="KFI19359.1"/>
    <property type="molecule type" value="Genomic_DNA"/>
</dbReference>
<dbReference type="NCBIfam" id="NF040826">
    <property type="entry name" value="lxa_BCAM0308"/>
    <property type="match status" value="1"/>
</dbReference>
<evidence type="ECO:0008006" key="4">
    <source>
        <dbReference type="Google" id="ProtNLM"/>
    </source>
</evidence>
<evidence type="ECO:0000313" key="3">
    <source>
        <dbReference type="Proteomes" id="UP000028839"/>
    </source>
</evidence>
<protein>
    <recommendedName>
        <fullName evidence="4">ATPase</fullName>
    </recommendedName>
</protein>
<evidence type="ECO:0000313" key="2">
    <source>
        <dbReference type="EMBL" id="KFI19359.1"/>
    </source>
</evidence>
<organism evidence="2 3">
    <name type="scientific">Nitrosococcus oceani C-27</name>
    <dbReference type="NCBI Taxonomy" id="314279"/>
    <lineage>
        <taxon>Bacteria</taxon>
        <taxon>Pseudomonadati</taxon>
        <taxon>Pseudomonadota</taxon>
        <taxon>Gammaproteobacteria</taxon>
        <taxon>Chromatiales</taxon>
        <taxon>Chromatiaceae</taxon>
        <taxon>Nitrosococcus</taxon>
    </lineage>
</organism>
<reference evidence="2 3" key="1">
    <citation type="submission" date="2014-07" db="EMBL/GenBank/DDBJ databases">
        <title>Comparative analysis of Nitrosococcus oceani genome inventories of strains from Pacific and Atlantic gyres.</title>
        <authorList>
            <person name="Lim C.K."/>
            <person name="Wang L."/>
            <person name="Sayavedra-Soto L.A."/>
            <person name="Klotz M.G."/>
        </authorList>
    </citation>
    <scope>NUCLEOTIDE SEQUENCE [LARGE SCALE GENOMIC DNA]</scope>
    <source>
        <strain evidence="2 3">C-27</strain>
    </source>
</reference>
<dbReference type="AlphaFoldDB" id="A0A0E2Z1H4"/>
<feature type="compositionally biased region" description="Basic and acidic residues" evidence="1">
    <location>
        <begin position="1"/>
        <end position="19"/>
    </location>
</feature>
<dbReference type="HOGENOM" id="CLU_114437_0_0_6"/>
<accession>A0A0E2Z1H4</accession>
<proteinExistence type="predicted"/>
<comment type="caution">
    <text evidence="2">The sequence shown here is derived from an EMBL/GenBank/DDBJ whole genome shotgun (WGS) entry which is preliminary data.</text>
</comment>
<evidence type="ECO:0000256" key="1">
    <source>
        <dbReference type="SAM" id="MobiDB-lite"/>
    </source>
</evidence>
<feature type="region of interest" description="Disordered" evidence="1">
    <location>
        <begin position="1"/>
        <end position="31"/>
    </location>
</feature>